<accession>A0A0C9W0K2</accession>
<reference evidence="1 2" key="1">
    <citation type="submission" date="2014-04" db="EMBL/GenBank/DDBJ databases">
        <title>Evolutionary Origins and Diversification of the Mycorrhizal Mutualists.</title>
        <authorList>
            <consortium name="DOE Joint Genome Institute"/>
            <consortium name="Mycorrhizal Genomics Consortium"/>
            <person name="Kohler A."/>
            <person name="Kuo A."/>
            <person name="Nagy L.G."/>
            <person name="Floudas D."/>
            <person name="Copeland A."/>
            <person name="Barry K.W."/>
            <person name="Cichocki N."/>
            <person name="Veneault-Fourrey C."/>
            <person name="LaButti K."/>
            <person name="Lindquist E.A."/>
            <person name="Lipzen A."/>
            <person name="Lundell T."/>
            <person name="Morin E."/>
            <person name="Murat C."/>
            <person name="Riley R."/>
            <person name="Ohm R."/>
            <person name="Sun H."/>
            <person name="Tunlid A."/>
            <person name="Henrissat B."/>
            <person name="Grigoriev I.V."/>
            <person name="Hibbett D.S."/>
            <person name="Martin F."/>
        </authorList>
    </citation>
    <scope>NUCLEOTIDE SEQUENCE [LARGE SCALE GENOMIC DNA]</scope>
    <source>
        <strain evidence="1 2">MD-312</strain>
    </source>
</reference>
<gene>
    <name evidence="1" type="ORF">HYDPIDRAFT_28742</name>
</gene>
<organism evidence="1 2">
    <name type="scientific">Hydnomerulius pinastri MD-312</name>
    <dbReference type="NCBI Taxonomy" id="994086"/>
    <lineage>
        <taxon>Eukaryota</taxon>
        <taxon>Fungi</taxon>
        <taxon>Dikarya</taxon>
        <taxon>Basidiomycota</taxon>
        <taxon>Agaricomycotina</taxon>
        <taxon>Agaricomycetes</taxon>
        <taxon>Agaricomycetidae</taxon>
        <taxon>Boletales</taxon>
        <taxon>Boletales incertae sedis</taxon>
        <taxon>Leucogyrophana</taxon>
    </lineage>
</organism>
<dbReference type="Proteomes" id="UP000053820">
    <property type="component" value="Unassembled WGS sequence"/>
</dbReference>
<evidence type="ECO:0000313" key="1">
    <source>
        <dbReference type="EMBL" id="KIJ64300.1"/>
    </source>
</evidence>
<name>A0A0C9W0K2_9AGAM</name>
<dbReference type="AlphaFoldDB" id="A0A0C9W0K2"/>
<dbReference type="OrthoDB" id="2666528at2759"/>
<dbReference type="EMBL" id="KN839847">
    <property type="protein sequence ID" value="KIJ64300.1"/>
    <property type="molecule type" value="Genomic_DNA"/>
</dbReference>
<sequence length="348" mass="39515">MAAICRSTFDAGLAGARQLLHSPSDVEVFLSCAVLIHDNSPAHLSSIPQASQLLLERDRRLSLAIEDMLSDLIDENDEGIDLAVTKVWPAYRPGTKWERLEHPNSRWFSCRTAKTKAQRSQEVHFNLHDGTLLVDGKPLGRLPDEITLHPVYLMVFGNRVLDVIPGDVPGMEFSTRGMISQYQVYFTMKGRELIIRARASNTTDVLELIPQEKLESDLPTLLVKNHVHWLNLSTSMIEVRPLDRAWDHSAENWVIDVRRKSPRCQGYSMRKGSIALVDIRSQTWIMVSSRLKPLELPENLVITRLSDDSASKLSVELPRYGLSFFVDEEGELQSHNMRDMVYDENQSA</sequence>
<keyword evidence="2" id="KW-1185">Reference proteome</keyword>
<proteinExistence type="predicted"/>
<protein>
    <submittedName>
        <fullName evidence="1">Uncharacterized protein</fullName>
    </submittedName>
</protein>
<dbReference type="HOGENOM" id="CLU_798229_0_0_1"/>
<evidence type="ECO:0000313" key="2">
    <source>
        <dbReference type="Proteomes" id="UP000053820"/>
    </source>
</evidence>
<feature type="non-terminal residue" evidence="1">
    <location>
        <position position="348"/>
    </location>
</feature>